<evidence type="ECO:0000313" key="4">
    <source>
        <dbReference type="Proteomes" id="UP001197247"/>
    </source>
</evidence>
<evidence type="ECO:0000256" key="1">
    <source>
        <dbReference type="SAM" id="MobiDB-lite"/>
    </source>
</evidence>
<feature type="domain" description="GGDEF" evidence="2">
    <location>
        <begin position="375"/>
        <end position="507"/>
    </location>
</feature>
<evidence type="ECO:0000313" key="3">
    <source>
        <dbReference type="EMBL" id="MBT0768996.1"/>
    </source>
</evidence>
<dbReference type="CDD" id="cd00130">
    <property type="entry name" value="PAS"/>
    <property type="match status" value="1"/>
</dbReference>
<dbReference type="RefSeq" id="WP_214155289.1">
    <property type="nucleotide sequence ID" value="NZ_JAHBAY010000003.1"/>
</dbReference>
<dbReference type="EMBL" id="JAHBAY010000003">
    <property type="protein sequence ID" value="MBT0768996.1"/>
    <property type="molecule type" value="Genomic_DNA"/>
</dbReference>
<dbReference type="InterPro" id="IPR000160">
    <property type="entry name" value="GGDEF_dom"/>
</dbReference>
<dbReference type="Gene3D" id="3.30.70.270">
    <property type="match status" value="1"/>
</dbReference>
<dbReference type="Proteomes" id="UP001197247">
    <property type="component" value="Unassembled WGS sequence"/>
</dbReference>
<feature type="region of interest" description="Disordered" evidence="1">
    <location>
        <begin position="242"/>
        <end position="268"/>
    </location>
</feature>
<dbReference type="Gene3D" id="3.30.450.20">
    <property type="entry name" value="PAS domain"/>
    <property type="match status" value="1"/>
</dbReference>
<dbReference type="Pfam" id="PF00990">
    <property type="entry name" value="GGDEF"/>
    <property type="match status" value="1"/>
</dbReference>
<dbReference type="SUPFAM" id="SSF55781">
    <property type="entry name" value="GAF domain-like"/>
    <property type="match status" value="1"/>
</dbReference>
<dbReference type="NCBIfam" id="TIGR00254">
    <property type="entry name" value="GGDEF"/>
    <property type="match status" value="1"/>
</dbReference>
<dbReference type="InterPro" id="IPR052155">
    <property type="entry name" value="Biofilm_reg_signaling"/>
</dbReference>
<dbReference type="Pfam" id="PF13188">
    <property type="entry name" value="PAS_8"/>
    <property type="match status" value="1"/>
</dbReference>
<dbReference type="PANTHER" id="PTHR44757">
    <property type="entry name" value="DIGUANYLATE CYCLASE DGCP"/>
    <property type="match status" value="1"/>
</dbReference>
<dbReference type="PANTHER" id="PTHR44757:SF2">
    <property type="entry name" value="BIOFILM ARCHITECTURE MAINTENANCE PROTEIN MBAA"/>
    <property type="match status" value="1"/>
</dbReference>
<evidence type="ECO:0000259" key="2">
    <source>
        <dbReference type="PROSITE" id="PS50887"/>
    </source>
</evidence>
<gene>
    <name evidence="3" type="ORF">KIH74_08665</name>
</gene>
<dbReference type="EC" id="2.7.7.65" evidence="3"/>
<dbReference type="InterPro" id="IPR029016">
    <property type="entry name" value="GAF-like_dom_sf"/>
</dbReference>
<dbReference type="SUPFAM" id="SSF55785">
    <property type="entry name" value="PYP-like sensor domain (PAS domain)"/>
    <property type="match status" value="1"/>
</dbReference>
<name>A0ABS5TD78_9ACTN</name>
<sequence>MAGAETAEYTEVRFADADREEQARLGAVHALRLLEQPVTESIDRVIEMAAELCHTPFATINIVDEEWLHSIAATNGPQGRFPREDIPCDLVVRSGQELVVPDATSVPMLAASPVVDGTLASVGFYASVPLRTLSGHVVGTLCAYGQEPHDFSETQLKMLRLLADHTIGIFQMGDAVERARQAADQLSQQSRVLVTAFQHATDGIAVVALAGPESGRIVQANPAACTLTGRSTLVGASLAELLSGPSRPETPLRDDAGPRPAPPGRKPDRLVLLEKLDRLVSEPAGTVANDTFEHLTQMAVGTGHIYIQLVITLTRDDEGGPEHALVQMRDVTAQQAHEKWLNRQTQTDPLTGLGNRLAMRERLGEEISALRVSEAGLGVLMIDLDNFRAVNERLGRPAGDDLLCRMATSLVTALPVEAFATRPDGDKFVVITAAPGATEVQDLAGQVSQALAETSAYFGDRLGVRVGASIGTTFTRNPATDPDELIKAADSAMYAEKRRNRLALAEAPSGLHAVPSPRGEDEAPVPPPTPAPRHQPSGPGESAHPARSKQS</sequence>
<dbReference type="InterPro" id="IPR003018">
    <property type="entry name" value="GAF"/>
</dbReference>
<dbReference type="PROSITE" id="PS50887">
    <property type="entry name" value="GGDEF"/>
    <property type="match status" value="1"/>
</dbReference>
<dbReference type="InterPro" id="IPR029787">
    <property type="entry name" value="Nucleotide_cyclase"/>
</dbReference>
<feature type="compositionally biased region" description="Pro residues" evidence="1">
    <location>
        <begin position="524"/>
        <end position="533"/>
    </location>
</feature>
<dbReference type="SMART" id="SM00267">
    <property type="entry name" value="GGDEF"/>
    <property type="match status" value="1"/>
</dbReference>
<proteinExistence type="predicted"/>
<keyword evidence="3" id="KW-0808">Transferase</keyword>
<comment type="caution">
    <text evidence="3">The sequence shown here is derived from an EMBL/GenBank/DDBJ whole genome shotgun (WGS) entry which is preliminary data.</text>
</comment>
<dbReference type="SUPFAM" id="SSF55073">
    <property type="entry name" value="Nucleotide cyclase"/>
    <property type="match status" value="1"/>
</dbReference>
<keyword evidence="4" id="KW-1185">Reference proteome</keyword>
<reference evidence="3 4" key="1">
    <citation type="submission" date="2021-05" db="EMBL/GenBank/DDBJ databases">
        <title>Kineosporia and Streptomyces sp. nov. two new marine actinobacteria isolated from Coral.</title>
        <authorList>
            <person name="Buangrab K."/>
            <person name="Sutthacheep M."/>
            <person name="Yeemin T."/>
            <person name="Harunari E."/>
            <person name="Igarashi Y."/>
            <person name="Kanchanasin P."/>
            <person name="Tanasupawat S."/>
            <person name="Phongsopitanun W."/>
        </authorList>
    </citation>
    <scope>NUCLEOTIDE SEQUENCE [LARGE SCALE GENOMIC DNA]</scope>
    <source>
        <strain evidence="3 4">J2-2</strain>
    </source>
</reference>
<dbReference type="CDD" id="cd01949">
    <property type="entry name" value="GGDEF"/>
    <property type="match status" value="1"/>
</dbReference>
<dbReference type="Gene3D" id="3.30.450.40">
    <property type="match status" value="1"/>
</dbReference>
<feature type="region of interest" description="Disordered" evidence="1">
    <location>
        <begin position="505"/>
        <end position="551"/>
    </location>
</feature>
<keyword evidence="3" id="KW-0548">Nucleotidyltransferase</keyword>
<dbReference type="InterPro" id="IPR035965">
    <property type="entry name" value="PAS-like_dom_sf"/>
</dbReference>
<protein>
    <submittedName>
        <fullName evidence="3">Diguanylate cyclase</fullName>
        <ecNumber evidence="3">2.7.7.65</ecNumber>
    </submittedName>
</protein>
<dbReference type="SMART" id="SM00065">
    <property type="entry name" value="GAF"/>
    <property type="match status" value="1"/>
</dbReference>
<accession>A0ABS5TD78</accession>
<dbReference type="InterPro" id="IPR000014">
    <property type="entry name" value="PAS"/>
</dbReference>
<organism evidence="3 4">
    <name type="scientific">Kineosporia corallincola</name>
    <dbReference type="NCBI Taxonomy" id="2835133"/>
    <lineage>
        <taxon>Bacteria</taxon>
        <taxon>Bacillati</taxon>
        <taxon>Actinomycetota</taxon>
        <taxon>Actinomycetes</taxon>
        <taxon>Kineosporiales</taxon>
        <taxon>Kineosporiaceae</taxon>
        <taxon>Kineosporia</taxon>
    </lineage>
</organism>
<dbReference type="Pfam" id="PF13185">
    <property type="entry name" value="GAF_2"/>
    <property type="match status" value="1"/>
</dbReference>
<dbReference type="InterPro" id="IPR043128">
    <property type="entry name" value="Rev_trsase/Diguanyl_cyclase"/>
</dbReference>
<dbReference type="GO" id="GO:0052621">
    <property type="term" value="F:diguanylate cyclase activity"/>
    <property type="evidence" value="ECO:0007669"/>
    <property type="project" value="UniProtKB-EC"/>
</dbReference>